<dbReference type="EMBL" id="PXOH01000003">
    <property type="protein sequence ID" value="PSF38664.1"/>
    <property type="molecule type" value="Genomic_DNA"/>
</dbReference>
<feature type="transmembrane region" description="Helical" evidence="1">
    <location>
        <begin position="367"/>
        <end position="392"/>
    </location>
</feature>
<feature type="transmembrane region" description="Helical" evidence="1">
    <location>
        <begin position="189"/>
        <end position="221"/>
    </location>
</feature>
<evidence type="ECO:0000313" key="3">
    <source>
        <dbReference type="Proteomes" id="UP000239001"/>
    </source>
</evidence>
<protein>
    <recommendedName>
        <fullName evidence="4">Glycosyltransferase RgtA/B/C/D-like domain-containing protein</fullName>
    </recommendedName>
</protein>
<comment type="caution">
    <text evidence="2">The sequence shown here is derived from an EMBL/GenBank/DDBJ whole genome shotgun (WGS) entry which is preliminary data.</text>
</comment>
<keyword evidence="1" id="KW-0812">Transmembrane</keyword>
<dbReference type="OrthoDB" id="112631at2"/>
<evidence type="ECO:0008006" key="4">
    <source>
        <dbReference type="Google" id="ProtNLM"/>
    </source>
</evidence>
<feature type="transmembrane region" description="Helical" evidence="1">
    <location>
        <begin position="137"/>
        <end position="156"/>
    </location>
</feature>
<evidence type="ECO:0000313" key="2">
    <source>
        <dbReference type="EMBL" id="PSF38664.1"/>
    </source>
</evidence>
<accession>A0A2T1M1R7</accession>
<gene>
    <name evidence="2" type="ORF">C7H19_03925</name>
</gene>
<organism evidence="2 3">
    <name type="scientific">Aphanothece hegewaldii CCALA 016</name>
    <dbReference type="NCBI Taxonomy" id="2107694"/>
    <lineage>
        <taxon>Bacteria</taxon>
        <taxon>Bacillati</taxon>
        <taxon>Cyanobacteriota</taxon>
        <taxon>Cyanophyceae</taxon>
        <taxon>Oscillatoriophycideae</taxon>
        <taxon>Chroococcales</taxon>
        <taxon>Aphanothecaceae</taxon>
        <taxon>Aphanothece</taxon>
    </lineage>
</organism>
<reference evidence="2 3" key="2">
    <citation type="submission" date="2018-03" db="EMBL/GenBank/DDBJ databases">
        <authorList>
            <person name="Keele B.F."/>
        </authorList>
    </citation>
    <scope>NUCLEOTIDE SEQUENCE [LARGE SCALE GENOMIC DNA]</scope>
    <source>
        <strain evidence="2 3">CCALA 016</strain>
    </source>
</reference>
<feature type="transmembrane region" description="Helical" evidence="1">
    <location>
        <begin position="25"/>
        <end position="43"/>
    </location>
</feature>
<feature type="transmembrane region" description="Helical" evidence="1">
    <location>
        <begin position="404"/>
        <end position="424"/>
    </location>
</feature>
<feature type="transmembrane region" description="Helical" evidence="1">
    <location>
        <begin position="228"/>
        <end position="246"/>
    </location>
</feature>
<name>A0A2T1M1R7_9CHRO</name>
<keyword evidence="3" id="KW-1185">Reference proteome</keyword>
<dbReference type="Proteomes" id="UP000239001">
    <property type="component" value="Unassembled WGS sequence"/>
</dbReference>
<keyword evidence="1" id="KW-1133">Transmembrane helix</keyword>
<evidence type="ECO:0000256" key="1">
    <source>
        <dbReference type="SAM" id="Phobius"/>
    </source>
</evidence>
<reference evidence="2 3" key="1">
    <citation type="submission" date="2018-03" db="EMBL/GenBank/DDBJ databases">
        <title>The ancient ancestry and fast evolution of plastids.</title>
        <authorList>
            <person name="Moore K.R."/>
            <person name="Magnabosco C."/>
            <person name="Momper L."/>
            <person name="Gold D.A."/>
            <person name="Bosak T."/>
            <person name="Fournier G.P."/>
        </authorList>
    </citation>
    <scope>NUCLEOTIDE SEQUENCE [LARGE SCALE GENOMIC DNA]</scope>
    <source>
        <strain evidence="2 3">CCALA 016</strain>
    </source>
</reference>
<proteinExistence type="predicted"/>
<feature type="transmembrane region" description="Helical" evidence="1">
    <location>
        <begin position="430"/>
        <end position="447"/>
    </location>
</feature>
<keyword evidence="1" id="KW-0472">Membrane</keyword>
<dbReference type="AlphaFoldDB" id="A0A2T1M1R7"/>
<sequence length="460" mass="53770">MLSHLPKSPGLFLNSNAQNNITKRVCYFLMFFGIAVTSFYLSYRMLDRFQNANLFSVYPLFGEYIKNIIQKGEFYGTCDMVTLCYAGRMPFVPYFMSAIASIYNSIPFAFLVKNTIICFFLVKIFNQLIYNVRLKTITFLGIILVFFIPVNVGTMFDINHEEAYTWILLLLLFTSLIDCLITQETRTNVIVMSVSLVSLILLKSSYLYFVLAISIYLLLILKNKINKLIPLGAVLSTMLLWGLFIYHDTGYFAVMSNMSSLNGINLYKGNNEYIAQYYPQYHIDTLQEEKLYDVYKNIDFSNDEWKQNSYFNEKAKTYIINHPLETLELARRKFMVFFLDINRNTIKKSLLAQIEKTSLIKGKIGDLLYMFFWSINRLVLWSAIWVAFYYTLSKKFNHFDWKKKLSIAYLCTIIFYSLPSLIGFALYRHVIPLIPISILFLVTVLWAKENNTLSSDRRLT</sequence>
<feature type="transmembrane region" description="Helical" evidence="1">
    <location>
        <begin position="106"/>
        <end position="125"/>
    </location>
</feature>